<evidence type="ECO:0008006" key="11">
    <source>
        <dbReference type="Google" id="ProtNLM"/>
    </source>
</evidence>
<accession>A0A5C6X437</accession>
<keyword evidence="6 8" id="KW-0472">Membrane</keyword>
<comment type="similarity">
    <text evidence="2 7">Belongs to the ExbD/TolR family.</text>
</comment>
<comment type="caution">
    <text evidence="9">The sequence shown here is derived from an EMBL/GenBank/DDBJ whole genome shotgun (WGS) entry which is preliminary data.</text>
</comment>
<keyword evidence="4 7" id="KW-0812">Transmembrane</keyword>
<keyword evidence="5 8" id="KW-1133">Transmembrane helix</keyword>
<keyword evidence="7" id="KW-0813">Transport</keyword>
<dbReference type="AlphaFoldDB" id="A0A5C6X437"/>
<dbReference type="InterPro" id="IPR003400">
    <property type="entry name" value="ExbD"/>
</dbReference>
<evidence type="ECO:0000256" key="4">
    <source>
        <dbReference type="ARBA" id="ARBA00022692"/>
    </source>
</evidence>
<proteinExistence type="inferred from homology"/>
<gene>
    <name evidence="9" type="ORF">FRC96_11750</name>
</gene>
<dbReference type="EMBL" id="VOSL01000052">
    <property type="protein sequence ID" value="TXD35053.1"/>
    <property type="molecule type" value="Genomic_DNA"/>
</dbReference>
<dbReference type="GO" id="GO:0005886">
    <property type="term" value="C:plasma membrane"/>
    <property type="evidence" value="ECO:0007669"/>
    <property type="project" value="UniProtKB-SubCell"/>
</dbReference>
<evidence type="ECO:0000256" key="3">
    <source>
        <dbReference type="ARBA" id="ARBA00022475"/>
    </source>
</evidence>
<evidence type="ECO:0000256" key="5">
    <source>
        <dbReference type="ARBA" id="ARBA00022989"/>
    </source>
</evidence>
<dbReference type="Proteomes" id="UP000321046">
    <property type="component" value="Unassembled WGS sequence"/>
</dbReference>
<evidence type="ECO:0000313" key="10">
    <source>
        <dbReference type="Proteomes" id="UP000321046"/>
    </source>
</evidence>
<organism evidence="9 10">
    <name type="scientific">Lujinxingia vulgaris</name>
    <dbReference type="NCBI Taxonomy" id="2600176"/>
    <lineage>
        <taxon>Bacteria</taxon>
        <taxon>Deltaproteobacteria</taxon>
        <taxon>Bradymonadales</taxon>
        <taxon>Lujinxingiaceae</taxon>
        <taxon>Lujinxingia</taxon>
    </lineage>
</organism>
<dbReference type="Pfam" id="PF02472">
    <property type="entry name" value="ExbD"/>
    <property type="match status" value="1"/>
</dbReference>
<evidence type="ECO:0000313" key="9">
    <source>
        <dbReference type="EMBL" id="TXD35053.1"/>
    </source>
</evidence>
<protein>
    <recommendedName>
        <fullName evidence="11">Biopolymer transporter ExbD</fullName>
    </recommendedName>
</protein>
<evidence type="ECO:0000256" key="2">
    <source>
        <dbReference type="ARBA" id="ARBA00005811"/>
    </source>
</evidence>
<evidence type="ECO:0000256" key="6">
    <source>
        <dbReference type="ARBA" id="ARBA00023136"/>
    </source>
</evidence>
<evidence type="ECO:0000256" key="8">
    <source>
        <dbReference type="SAM" id="Phobius"/>
    </source>
</evidence>
<evidence type="ECO:0000256" key="7">
    <source>
        <dbReference type="RuleBase" id="RU003879"/>
    </source>
</evidence>
<dbReference type="RefSeq" id="WP_146974689.1">
    <property type="nucleotide sequence ID" value="NZ_VOSL01000052.1"/>
</dbReference>
<sequence>MARRKREEVKLPQDIDLAPMMNLVIILIPMLLLSVVFMEVSVINVTMPLGGATTSDRTEPEDDKQPLNLAISMTAQGFYITAAGTKMQPMPGCPTGGPSICLEDDSIDPAARFEESRRLYASGDKIRGEEVLLEGLSAYNYRELYNRLSTIKNEFPEETTVTLTADAELPFALTTRVMDVVRFRLEEDSYDNNEDFWAAKPRTEGDTYSILFGDPAFGVL</sequence>
<dbReference type="OrthoDB" id="9770976at2"/>
<dbReference type="GO" id="GO:0015031">
    <property type="term" value="P:protein transport"/>
    <property type="evidence" value="ECO:0007669"/>
    <property type="project" value="UniProtKB-KW"/>
</dbReference>
<comment type="subcellular location">
    <subcellularLocation>
        <location evidence="1">Cell membrane</location>
        <topology evidence="1">Single-pass membrane protein</topology>
    </subcellularLocation>
    <subcellularLocation>
        <location evidence="7">Cell membrane</location>
        <topology evidence="7">Single-pass type II membrane protein</topology>
    </subcellularLocation>
</comment>
<dbReference type="GO" id="GO:0022857">
    <property type="term" value="F:transmembrane transporter activity"/>
    <property type="evidence" value="ECO:0007669"/>
    <property type="project" value="InterPro"/>
</dbReference>
<evidence type="ECO:0000256" key="1">
    <source>
        <dbReference type="ARBA" id="ARBA00004162"/>
    </source>
</evidence>
<name>A0A5C6X437_9DELT</name>
<reference evidence="9 10" key="1">
    <citation type="submission" date="2019-08" db="EMBL/GenBank/DDBJ databases">
        <title>Bradymonadales sp. TMQ2.</title>
        <authorList>
            <person name="Liang Q."/>
        </authorList>
    </citation>
    <scope>NUCLEOTIDE SEQUENCE [LARGE SCALE GENOMIC DNA]</scope>
    <source>
        <strain evidence="9 10">TMQ2</strain>
    </source>
</reference>
<feature type="transmembrane region" description="Helical" evidence="8">
    <location>
        <begin position="20"/>
        <end position="38"/>
    </location>
</feature>
<keyword evidence="3" id="KW-1003">Cell membrane</keyword>
<keyword evidence="7" id="KW-0653">Protein transport</keyword>